<dbReference type="InterPro" id="IPR003593">
    <property type="entry name" value="AAA+_ATPase"/>
</dbReference>
<comment type="subcellular location">
    <subcellularLocation>
        <location evidence="1">Membrane</location>
        <topology evidence="1">Multi-pass membrane protein</topology>
    </subcellularLocation>
</comment>
<feature type="domain" description="ABC transporter" evidence="12">
    <location>
        <begin position="41"/>
        <end position="285"/>
    </location>
</feature>
<feature type="region of interest" description="Disordered" evidence="10">
    <location>
        <begin position="1"/>
        <end position="32"/>
    </location>
</feature>
<accession>A0AAV0JSF6</accession>
<feature type="transmembrane region" description="Helical" evidence="11">
    <location>
        <begin position="468"/>
        <end position="492"/>
    </location>
</feature>
<evidence type="ECO:0000256" key="8">
    <source>
        <dbReference type="ARBA" id="ARBA00022989"/>
    </source>
</evidence>
<keyword evidence="7" id="KW-0067">ATP-binding</keyword>
<feature type="transmembrane region" description="Helical" evidence="11">
    <location>
        <begin position="562"/>
        <end position="582"/>
    </location>
</feature>
<dbReference type="Proteomes" id="UP001154282">
    <property type="component" value="Unassembled WGS sequence"/>
</dbReference>
<dbReference type="GO" id="GO:0140359">
    <property type="term" value="F:ABC-type transporter activity"/>
    <property type="evidence" value="ECO:0007669"/>
    <property type="project" value="InterPro"/>
</dbReference>
<evidence type="ECO:0000256" key="4">
    <source>
        <dbReference type="ARBA" id="ARBA00022553"/>
    </source>
</evidence>
<evidence type="ECO:0000256" key="3">
    <source>
        <dbReference type="ARBA" id="ARBA00022448"/>
    </source>
</evidence>
<evidence type="ECO:0000256" key="2">
    <source>
        <dbReference type="ARBA" id="ARBA00005814"/>
    </source>
</evidence>
<feature type="transmembrane region" description="Helical" evidence="11">
    <location>
        <begin position="532"/>
        <end position="555"/>
    </location>
</feature>
<sequence length="696" mass="77518">MEIEQSIPDGGDGGVQEKHYGGSRNEAGASKGGDEAEATYLVWEDITVALPHFGNGATKRLLNRISGYAEPGKIKAIIGPSGSGKSTLLDALAGRLSSNVVMYGKILLNGRKKKPDCTTIGYVTYENTLLGTLTVRETVTYSAHLRLPSTMTKKEINDIAQGTISGMGLQDCADRVLGNWHLRGISSGEKKRLSIALEILTKPQLLFLDEPTTGLDSASAFFVVQTLRNIAQDGKTVICSIHQPSSEVFTLFDELCLLSDGEVIYSGEAKMAVEFFAEAGFPCPIRANPSDHFLRCINSDFDQMITTLIGQQKVWKTNIQNSTDMPTAEIKSKLLEKYRLSDYAAKERARVKQMSATKGNVIKSKFKRQANWWKQLLTLTKRSSVNMWRDWGYYRVRIGVYITLSIAVGTIFFDIGRSRAAVFERGACGAFVSGFMTFMSIGGFPSFIEELKVFSKERLDGHYGVGIYIMSNFISSFPYLALMSLSTASITYYMVKFRTEFSRFVYVCLLLISGIAAVESCMMAIASLVPNFLMGVIIGAGYIGILAMTAGYFRFFPDLPKVFWQYPMSYLNYAAWALQGAYKNDMSGLEIDPLVPGGPKLKGEAYLTRVLGINVEHSKWWDLAAVVATIIAYRLIFYAVLKLKERTLHMIRKLYAKRMLHQLKKRPSFRKNSRFPSKRHQALHSLISQEGLDSPI</sequence>
<dbReference type="Pfam" id="PF00005">
    <property type="entry name" value="ABC_tran"/>
    <property type="match status" value="1"/>
</dbReference>
<evidence type="ECO:0000256" key="6">
    <source>
        <dbReference type="ARBA" id="ARBA00022741"/>
    </source>
</evidence>
<keyword evidence="9 11" id="KW-0472">Membrane</keyword>
<evidence type="ECO:0000256" key="1">
    <source>
        <dbReference type="ARBA" id="ARBA00004141"/>
    </source>
</evidence>
<protein>
    <recommendedName>
        <fullName evidence="12">ABC transporter domain-containing protein</fullName>
    </recommendedName>
</protein>
<keyword evidence="4" id="KW-0597">Phosphoprotein</keyword>
<dbReference type="Gene3D" id="3.40.50.300">
    <property type="entry name" value="P-loop containing nucleotide triphosphate hydrolases"/>
    <property type="match status" value="1"/>
</dbReference>
<evidence type="ECO:0000256" key="9">
    <source>
        <dbReference type="ARBA" id="ARBA00023136"/>
    </source>
</evidence>
<evidence type="ECO:0000313" key="14">
    <source>
        <dbReference type="Proteomes" id="UP001154282"/>
    </source>
</evidence>
<dbReference type="GO" id="GO:0009651">
    <property type="term" value="P:response to salt stress"/>
    <property type="evidence" value="ECO:0007669"/>
    <property type="project" value="UniProtKB-ARBA"/>
</dbReference>
<dbReference type="Pfam" id="PF01061">
    <property type="entry name" value="ABC2_membrane"/>
    <property type="match status" value="1"/>
</dbReference>
<name>A0AAV0JSF6_9ROSI</name>
<dbReference type="FunFam" id="3.40.50.300:FF:000504">
    <property type="entry name" value="ABC transporter G family member 11"/>
    <property type="match status" value="1"/>
</dbReference>
<evidence type="ECO:0000259" key="12">
    <source>
        <dbReference type="PROSITE" id="PS50893"/>
    </source>
</evidence>
<keyword evidence="14" id="KW-1185">Reference proteome</keyword>
<proteinExistence type="inferred from homology"/>
<evidence type="ECO:0000256" key="7">
    <source>
        <dbReference type="ARBA" id="ARBA00022840"/>
    </source>
</evidence>
<dbReference type="InterPro" id="IPR017871">
    <property type="entry name" value="ABC_transporter-like_CS"/>
</dbReference>
<dbReference type="CDD" id="cd03213">
    <property type="entry name" value="ABCG_EPDR"/>
    <property type="match status" value="1"/>
</dbReference>
<dbReference type="SMART" id="SM00382">
    <property type="entry name" value="AAA"/>
    <property type="match status" value="1"/>
</dbReference>
<dbReference type="PROSITE" id="PS00211">
    <property type="entry name" value="ABC_TRANSPORTER_1"/>
    <property type="match status" value="1"/>
</dbReference>
<dbReference type="SUPFAM" id="SSF52540">
    <property type="entry name" value="P-loop containing nucleoside triphosphate hydrolases"/>
    <property type="match status" value="1"/>
</dbReference>
<dbReference type="Pfam" id="PF19055">
    <property type="entry name" value="ABC2_membrane_7"/>
    <property type="match status" value="1"/>
</dbReference>
<dbReference type="PANTHER" id="PTHR48042:SF15">
    <property type="entry name" value="ABC TRANSPORTER G FAMILY MEMBER 13"/>
    <property type="match status" value="1"/>
</dbReference>
<reference evidence="13" key="1">
    <citation type="submission" date="2022-08" db="EMBL/GenBank/DDBJ databases">
        <authorList>
            <person name="Gutierrez-Valencia J."/>
        </authorList>
    </citation>
    <scope>NUCLEOTIDE SEQUENCE</scope>
</reference>
<evidence type="ECO:0000256" key="11">
    <source>
        <dbReference type="SAM" id="Phobius"/>
    </source>
</evidence>
<feature type="transmembrane region" description="Helical" evidence="11">
    <location>
        <begin position="504"/>
        <end position="526"/>
    </location>
</feature>
<feature type="transmembrane region" description="Helical" evidence="11">
    <location>
        <begin position="620"/>
        <end position="641"/>
    </location>
</feature>
<dbReference type="PROSITE" id="PS50893">
    <property type="entry name" value="ABC_TRANSPORTER_2"/>
    <property type="match status" value="1"/>
</dbReference>
<feature type="transmembrane region" description="Helical" evidence="11">
    <location>
        <begin position="427"/>
        <end position="448"/>
    </location>
</feature>
<evidence type="ECO:0000256" key="5">
    <source>
        <dbReference type="ARBA" id="ARBA00022692"/>
    </source>
</evidence>
<dbReference type="InterPro" id="IPR027417">
    <property type="entry name" value="P-loop_NTPase"/>
</dbReference>
<evidence type="ECO:0000313" key="13">
    <source>
        <dbReference type="EMBL" id="CAI0412518.1"/>
    </source>
</evidence>
<dbReference type="InterPro" id="IPR043926">
    <property type="entry name" value="ABCG_dom"/>
</dbReference>
<comment type="caution">
    <text evidence="13">The sequence shown here is derived from an EMBL/GenBank/DDBJ whole genome shotgun (WGS) entry which is preliminary data.</text>
</comment>
<keyword evidence="5 11" id="KW-0812">Transmembrane</keyword>
<dbReference type="AlphaFoldDB" id="A0AAV0JSF6"/>
<dbReference type="InterPro" id="IPR013525">
    <property type="entry name" value="ABC2_TM"/>
</dbReference>
<organism evidence="13 14">
    <name type="scientific">Linum tenue</name>
    <dbReference type="NCBI Taxonomy" id="586396"/>
    <lineage>
        <taxon>Eukaryota</taxon>
        <taxon>Viridiplantae</taxon>
        <taxon>Streptophyta</taxon>
        <taxon>Embryophyta</taxon>
        <taxon>Tracheophyta</taxon>
        <taxon>Spermatophyta</taxon>
        <taxon>Magnoliopsida</taxon>
        <taxon>eudicotyledons</taxon>
        <taxon>Gunneridae</taxon>
        <taxon>Pentapetalae</taxon>
        <taxon>rosids</taxon>
        <taxon>fabids</taxon>
        <taxon>Malpighiales</taxon>
        <taxon>Linaceae</taxon>
        <taxon>Linum</taxon>
    </lineage>
</organism>
<dbReference type="EMBL" id="CAMGYJ010000005">
    <property type="protein sequence ID" value="CAI0412518.1"/>
    <property type="molecule type" value="Genomic_DNA"/>
</dbReference>
<dbReference type="InterPro" id="IPR052215">
    <property type="entry name" value="Plant_ABCG"/>
</dbReference>
<gene>
    <name evidence="13" type="ORF">LITE_LOCUS15580</name>
</gene>
<dbReference type="PANTHER" id="PTHR48042">
    <property type="entry name" value="ABC TRANSPORTER G FAMILY MEMBER 11"/>
    <property type="match status" value="1"/>
</dbReference>
<comment type="similarity">
    <text evidence="2">Belongs to the ABC transporter superfamily. ABCG family. Eye pigment precursor importer (TC 3.A.1.204) subfamily.</text>
</comment>
<keyword evidence="8 11" id="KW-1133">Transmembrane helix</keyword>
<dbReference type="InterPro" id="IPR003439">
    <property type="entry name" value="ABC_transporter-like_ATP-bd"/>
</dbReference>
<keyword evidence="3" id="KW-0813">Transport</keyword>
<evidence type="ECO:0000256" key="10">
    <source>
        <dbReference type="SAM" id="MobiDB-lite"/>
    </source>
</evidence>
<dbReference type="GO" id="GO:0016887">
    <property type="term" value="F:ATP hydrolysis activity"/>
    <property type="evidence" value="ECO:0007669"/>
    <property type="project" value="InterPro"/>
</dbReference>
<dbReference type="GO" id="GO:0005524">
    <property type="term" value="F:ATP binding"/>
    <property type="evidence" value="ECO:0007669"/>
    <property type="project" value="UniProtKB-KW"/>
</dbReference>
<dbReference type="GO" id="GO:0016020">
    <property type="term" value="C:membrane"/>
    <property type="evidence" value="ECO:0007669"/>
    <property type="project" value="UniProtKB-SubCell"/>
</dbReference>
<keyword evidence="6" id="KW-0547">Nucleotide-binding</keyword>
<feature type="transmembrane region" description="Helical" evidence="11">
    <location>
        <begin position="398"/>
        <end position="415"/>
    </location>
</feature>